<dbReference type="PANTHER" id="PTHR12740:SF4">
    <property type="entry name" value="JNK1_MAPK8-ASSOCIATED MEMBRANE PROTEIN"/>
    <property type="match status" value="1"/>
</dbReference>
<feature type="transmembrane region" description="Helical" evidence="1">
    <location>
        <begin position="120"/>
        <end position="144"/>
    </location>
</feature>
<evidence type="ECO:0000313" key="2">
    <source>
        <dbReference type="EMBL" id="CAK8680544.1"/>
    </source>
</evidence>
<gene>
    <name evidence="2" type="ORF">CVLEPA_LOCUS10788</name>
</gene>
<accession>A0ABP0FLJ3</accession>
<comment type="caution">
    <text evidence="2">The sequence shown here is derived from an EMBL/GenBank/DDBJ whole genome shotgun (WGS) entry which is preliminary data.</text>
</comment>
<keyword evidence="1" id="KW-0812">Transmembrane</keyword>
<feature type="transmembrane region" description="Helical" evidence="1">
    <location>
        <begin position="79"/>
        <end position="100"/>
    </location>
</feature>
<keyword evidence="3" id="KW-1185">Reference proteome</keyword>
<dbReference type="Pfam" id="PF05571">
    <property type="entry name" value="JAMP"/>
    <property type="match status" value="2"/>
</dbReference>
<dbReference type="EMBL" id="CAWYQH010000068">
    <property type="protein sequence ID" value="CAK8680544.1"/>
    <property type="molecule type" value="Genomic_DNA"/>
</dbReference>
<keyword evidence="1" id="KW-1133">Transmembrane helix</keyword>
<reference evidence="2 3" key="1">
    <citation type="submission" date="2024-02" db="EMBL/GenBank/DDBJ databases">
        <authorList>
            <person name="Daric V."/>
            <person name="Darras S."/>
        </authorList>
    </citation>
    <scope>NUCLEOTIDE SEQUENCE [LARGE SCALE GENOMIC DNA]</scope>
</reference>
<evidence type="ECO:0008006" key="4">
    <source>
        <dbReference type="Google" id="ProtNLM"/>
    </source>
</evidence>
<sequence>MDLVEKCPGRYCGKLNFSIGGLNECTSCPSGYRTNVSKYCMPCNESLQLYDWLYLGFMAILPLALHWLYIFSVCQHKRYSIVFVCYLFSLSLSIILRPIWTYKCVGKGAERKLSTKVTYAALYFYPTLMLIHAIAAGLLFSVITSTMAADRSLMYSNFTQNSSDSYDATLTQDTEMWYQCNLKVILYTSHYRQNHFYIIPLNTF</sequence>
<evidence type="ECO:0000256" key="1">
    <source>
        <dbReference type="SAM" id="Phobius"/>
    </source>
</evidence>
<protein>
    <recommendedName>
        <fullName evidence="4">JNK1/MAPK8-associated membrane protein</fullName>
    </recommendedName>
</protein>
<evidence type="ECO:0000313" key="3">
    <source>
        <dbReference type="Proteomes" id="UP001642483"/>
    </source>
</evidence>
<dbReference type="InterPro" id="IPR008485">
    <property type="entry name" value="JAMP"/>
</dbReference>
<name>A0ABP0FLJ3_CLALP</name>
<dbReference type="PANTHER" id="PTHR12740">
    <property type="entry name" value="JNK1/MAPK8-ASSOCIATED MEMBRANE PROTEIN"/>
    <property type="match status" value="1"/>
</dbReference>
<feature type="transmembrane region" description="Helical" evidence="1">
    <location>
        <begin position="52"/>
        <end position="72"/>
    </location>
</feature>
<proteinExistence type="predicted"/>
<organism evidence="2 3">
    <name type="scientific">Clavelina lepadiformis</name>
    <name type="common">Light-bulb sea squirt</name>
    <name type="synonym">Ascidia lepadiformis</name>
    <dbReference type="NCBI Taxonomy" id="159417"/>
    <lineage>
        <taxon>Eukaryota</taxon>
        <taxon>Metazoa</taxon>
        <taxon>Chordata</taxon>
        <taxon>Tunicata</taxon>
        <taxon>Ascidiacea</taxon>
        <taxon>Aplousobranchia</taxon>
        <taxon>Clavelinidae</taxon>
        <taxon>Clavelina</taxon>
    </lineage>
</organism>
<dbReference type="Proteomes" id="UP001642483">
    <property type="component" value="Unassembled WGS sequence"/>
</dbReference>
<keyword evidence="1" id="KW-0472">Membrane</keyword>